<sequence length="118" mass="12155">MPAADIDLTIEQGATWSLPLTYQTTNGTAINLTGSLVRMQARQSYAANTTIISLSTATGGITFTSAANGTFSALISANDTANLPPGIYPYDLEIVSPDGTVARLLSGSISVSAEVTRA</sequence>
<proteinExistence type="predicted"/>
<evidence type="ECO:0000313" key="2">
    <source>
        <dbReference type="EMBL" id="CAB4219719.1"/>
    </source>
</evidence>
<accession>A0A6J5SWT8</accession>
<dbReference type="EMBL" id="LR797485">
    <property type="protein sequence ID" value="CAB4219719.1"/>
    <property type="molecule type" value="Genomic_DNA"/>
</dbReference>
<evidence type="ECO:0000313" key="1">
    <source>
        <dbReference type="EMBL" id="CAB4178451.1"/>
    </source>
</evidence>
<gene>
    <name evidence="1" type="ORF">UFOVP1021_16</name>
    <name evidence="2" type="ORF">UFOVP1622_37</name>
</gene>
<dbReference type="EMBL" id="LR796967">
    <property type="protein sequence ID" value="CAB4178451.1"/>
    <property type="molecule type" value="Genomic_DNA"/>
</dbReference>
<organism evidence="2">
    <name type="scientific">uncultured Caudovirales phage</name>
    <dbReference type="NCBI Taxonomy" id="2100421"/>
    <lineage>
        <taxon>Viruses</taxon>
        <taxon>Duplodnaviria</taxon>
        <taxon>Heunggongvirae</taxon>
        <taxon>Uroviricota</taxon>
        <taxon>Caudoviricetes</taxon>
        <taxon>Peduoviridae</taxon>
        <taxon>Maltschvirus</taxon>
        <taxon>Maltschvirus maltsch</taxon>
    </lineage>
</organism>
<reference evidence="2" key="1">
    <citation type="submission" date="2020-05" db="EMBL/GenBank/DDBJ databases">
        <authorList>
            <person name="Chiriac C."/>
            <person name="Salcher M."/>
            <person name="Ghai R."/>
            <person name="Kavagutti S V."/>
        </authorList>
    </citation>
    <scope>NUCLEOTIDE SEQUENCE</scope>
</reference>
<protein>
    <recommendedName>
        <fullName evidence="3">BppU N-terminal domain-containing protein</fullName>
    </recommendedName>
</protein>
<evidence type="ECO:0008006" key="3">
    <source>
        <dbReference type="Google" id="ProtNLM"/>
    </source>
</evidence>
<name>A0A6J5SWT8_9CAUD</name>